<dbReference type="GO" id="GO:0003697">
    <property type="term" value="F:single-stranded DNA binding"/>
    <property type="evidence" value="ECO:0007669"/>
    <property type="project" value="TreeGrafter"/>
</dbReference>
<dbReference type="InParanoid" id="C1ED85"/>
<evidence type="ECO:0000313" key="10">
    <source>
        <dbReference type="EMBL" id="ACO65708.1"/>
    </source>
</evidence>
<keyword evidence="8" id="KW-0539">Nucleus</keyword>
<evidence type="ECO:0000256" key="2">
    <source>
        <dbReference type="ARBA" id="ARBA00004574"/>
    </source>
</evidence>
<feature type="compositionally biased region" description="Polar residues" evidence="9">
    <location>
        <begin position="81"/>
        <end position="92"/>
    </location>
</feature>
<comment type="similarity">
    <text evidence="3">Belongs to the CTC1 family.</text>
</comment>
<evidence type="ECO:0000256" key="5">
    <source>
        <dbReference type="ARBA" id="ARBA00022454"/>
    </source>
</evidence>
<sequence>MRSKEVDEALSLAIQAAEALGAGELTGKDAHQLSRVCFLSDPTSCHDPTLTPLSRPFHPLNTGEELGWLDSVRDAVTTNLRPADTAPTSPRSARSPRKVGTVPWDGGAIVRELVRHVTRTRLAMPRPGHDPKSTAPEPFPVLPLGSTLCSVAELRAMGPCASDLTRLWARSRRSDSDDEEDEDEDAPELNDASTAPVVPVAVVGRLTLAPALPVNAPGHEYETIDPAIDAAGLALADATGSVAVVTSASLPDARWIGKAVLATGWTRPGLGRSDIEGLGFSGDCAGFSGGSGGSVVLEVTSFACLEEDGVGGHRPPAMPSVVDAAVAPPRKKKGAPTVTGAVVAVSPVITLRDRAQRFFMAELGACPRCGAGDERGLLFNGETLCRWRPFLGAAMGGEFDASDGYAANQCGCVTVADTREMSMFKGDGDGKEIRLLAATAATTVVPNPAGPARLFRSVAGTGRSSTRSNVECGCASCARGATLGRLEASVVGPDPNGAGVVLVRPVGTRGRGIPFVPDLGVMSTGSVVPSLRAGATVALTHAHPVWKRATGDEDDDDDLDGDGWGLRAVGACVRTRVRTVTPSPSCAPAPTLTTSTEGGKGDGCVEVFTKRDVARACERGGIPAAVRLRDMAAALGRKFDCADPGQRRNANRLLVGKRKRSSVGGVGDDDASATGFDLDGALRRLGGEETAPDSSSNRRGQSIYHEFFTPVGLGGDERPVPAVPTLRSIVDAGVGSFADAVRAEVTAAETAGRRSSKSAAAALPFGNNAGAVLVDRVVVSSREFGGPTPCLLLGWLKEYKTGEGAREKRRYALTDHTHEIDVCLAGDRVLPPLPCMMACTRWSLACEGAKESVAVEGYSNARDAESLPPRLAAPRCHLRFAASDVACAEDAFNDENAPPAARPEPNEIKSLSDVLVWVRGTSDGWHKGAGPPPMGGAYADPEERAARVNPAYRPLTQAQWPPRASGAPPFRALVVGDAYQRDTWGRGAQRVLKLRDVDTGDRCDGYTDRTEDLPSGVGVGAVLVLENAKRGVSNTMQCYVKFTPGTRVTVEVPGHATLGPSRVPIPAPLRSRTVRLADIAAAAAAGAGAVDNRLWQFRARVVSVNTLAVRWGCKFCGSDAGSMGAASAELAETSMRTHRRARAGVDDVEGIGAVLAGCGECRPRSASAAARAAAAERSCGFEVECNATLDDGTYHCDLWINGTAGEALLPPGLKSKAVALARRHGCVRATLAASSRDVGDDGPRFFSHDLRGYAGLPMSKVEGAPLVAAVGHAKSLGEMIVAANLSYKRWTEDKSATDFFGARSHPGPNACPVVLNGKPCVMSYAPIPKLRAVAVTPVECAREAAAALDALERRRRR</sequence>
<evidence type="ECO:0000256" key="4">
    <source>
        <dbReference type="ARBA" id="ARBA00016175"/>
    </source>
</evidence>
<evidence type="ECO:0000256" key="6">
    <source>
        <dbReference type="ARBA" id="ARBA00022895"/>
    </source>
</evidence>
<feature type="region of interest" description="Disordered" evidence="9">
    <location>
        <begin position="170"/>
        <end position="194"/>
    </location>
</feature>
<evidence type="ECO:0000313" key="11">
    <source>
        <dbReference type="Proteomes" id="UP000002009"/>
    </source>
</evidence>
<keyword evidence="5" id="KW-0158">Chromosome</keyword>
<feature type="region of interest" description="Disordered" evidence="9">
    <location>
        <begin position="81"/>
        <end position="102"/>
    </location>
</feature>
<dbReference type="Proteomes" id="UP000002009">
    <property type="component" value="Chromosome 9"/>
</dbReference>
<feature type="compositionally biased region" description="Acidic residues" evidence="9">
    <location>
        <begin position="176"/>
        <end position="188"/>
    </location>
</feature>
<name>C1ED85_MICCC</name>
<dbReference type="OrthoDB" id="2314520at2759"/>
<dbReference type="PANTHER" id="PTHR14865">
    <property type="entry name" value="CST COMPLEX SUBUNIT CTC1"/>
    <property type="match status" value="1"/>
</dbReference>
<proteinExistence type="inferred from homology"/>
<dbReference type="GO" id="GO:0045740">
    <property type="term" value="P:positive regulation of DNA replication"/>
    <property type="evidence" value="ECO:0007669"/>
    <property type="project" value="TreeGrafter"/>
</dbReference>
<dbReference type="GO" id="GO:0042162">
    <property type="term" value="F:telomeric DNA binding"/>
    <property type="evidence" value="ECO:0007669"/>
    <property type="project" value="TreeGrafter"/>
</dbReference>
<gene>
    <name evidence="10" type="ORF">MICPUN_61041</name>
</gene>
<evidence type="ECO:0000256" key="3">
    <source>
        <dbReference type="ARBA" id="ARBA00006332"/>
    </source>
</evidence>
<keyword evidence="7" id="KW-0238">DNA-binding</keyword>
<accession>C1ED85</accession>
<dbReference type="PANTHER" id="PTHR14865:SF2">
    <property type="entry name" value="CST COMPLEX SUBUNIT CTC1"/>
    <property type="match status" value="1"/>
</dbReference>
<dbReference type="EMBL" id="CP001329">
    <property type="protein sequence ID" value="ACO65708.1"/>
    <property type="molecule type" value="Genomic_DNA"/>
</dbReference>
<organism evidence="10 11">
    <name type="scientific">Micromonas commoda (strain RCC299 / NOUM17 / CCMP2709)</name>
    <name type="common">Picoplanktonic green alga</name>
    <dbReference type="NCBI Taxonomy" id="296587"/>
    <lineage>
        <taxon>Eukaryota</taxon>
        <taxon>Viridiplantae</taxon>
        <taxon>Chlorophyta</taxon>
        <taxon>Mamiellophyceae</taxon>
        <taxon>Mamiellales</taxon>
        <taxon>Mamiellaceae</taxon>
        <taxon>Micromonas</taxon>
    </lineage>
</organism>
<evidence type="ECO:0000256" key="9">
    <source>
        <dbReference type="SAM" id="MobiDB-lite"/>
    </source>
</evidence>
<dbReference type="GeneID" id="8246314"/>
<dbReference type="InterPro" id="IPR042617">
    <property type="entry name" value="CTC1-like"/>
</dbReference>
<dbReference type="KEGG" id="mis:MICPUN_61041"/>
<protein>
    <recommendedName>
        <fullName evidence="4">CST complex subunit CTC1</fullName>
    </recommendedName>
</protein>
<dbReference type="GO" id="GO:0010833">
    <property type="term" value="P:telomere maintenance via telomere lengthening"/>
    <property type="evidence" value="ECO:0007669"/>
    <property type="project" value="TreeGrafter"/>
</dbReference>
<evidence type="ECO:0000256" key="1">
    <source>
        <dbReference type="ARBA" id="ARBA00004123"/>
    </source>
</evidence>
<keyword evidence="6" id="KW-0779">Telomere</keyword>
<dbReference type="RefSeq" id="XP_002504450.1">
    <property type="nucleotide sequence ID" value="XM_002504404.1"/>
</dbReference>
<evidence type="ECO:0000256" key="7">
    <source>
        <dbReference type="ARBA" id="ARBA00023125"/>
    </source>
</evidence>
<keyword evidence="11" id="KW-1185">Reference proteome</keyword>
<dbReference type="GO" id="GO:1990879">
    <property type="term" value="C:CST complex"/>
    <property type="evidence" value="ECO:0007669"/>
    <property type="project" value="TreeGrafter"/>
</dbReference>
<evidence type="ECO:0000256" key="8">
    <source>
        <dbReference type="ARBA" id="ARBA00023242"/>
    </source>
</evidence>
<comment type="subcellular location">
    <subcellularLocation>
        <location evidence="2">Chromosome</location>
        <location evidence="2">Telomere</location>
    </subcellularLocation>
    <subcellularLocation>
        <location evidence="1">Nucleus</location>
    </subcellularLocation>
</comment>
<reference evidence="10 11" key="1">
    <citation type="journal article" date="2009" name="Science">
        <title>Green evolution and dynamic adaptations revealed by genomes of the marine picoeukaryotes Micromonas.</title>
        <authorList>
            <person name="Worden A.Z."/>
            <person name="Lee J.H."/>
            <person name="Mock T."/>
            <person name="Rouze P."/>
            <person name="Simmons M.P."/>
            <person name="Aerts A.L."/>
            <person name="Allen A.E."/>
            <person name="Cuvelier M.L."/>
            <person name="Derelle E."/>
            <person name="Everett M.V."/>
            <person name="Foulon E."/>
            <person name="Grimwood J."/>
            <person name="Gundlach H."/>
            <person name="Henrissat B."/>
            <person name="Napoli C."/>
            <person name="McDonald S.M."/>
            <person name="Parker M.S."/>
            <person name="Rombauts S."/>
            <person name="Salamov A."/>
            <person name="Von Dassow P."/>
            <person name="Badger J.H."/>
            <person name="Coutinho P.M."/>
            <person name="Demir E."/>
            <person name="Dubchak I."/>
            <person name="Gentemann C."/>
            <person name="Eikrem W."/>
            <person name="Gready J.E."/>
            <person name="John U."/>
            <person name="Lanier W."/>
            <person name="Lindquist E.A."/>
            <person name="Lucas S."/>
            <person name="Mayer K.F."/>
            <person name="Moreau H."/>
            <person name="Not F."/>
            <person name="Otillar R."/>
            <person name="Panaud O."/>
            <person name="Pangilinan J."/>
            <person name="Paulsen I."/>
            <person name="Piegu B."/>
            <person name="Poliakov A."/>
            <person name="Robbens S."/>
            <person name="Schmutz J."/>
            <person name="Toulza E."/>
            <person name="Wyss T."/>
            <person name="Zelensky A."/>
            <person name="Zhou K."/>
            <person name="Armbrust E.V."/>
            <person name="Bhattacharya D."/>
            <person name="Goodenough U.W."/>
            <person name="Van de Peer Y."/>
            <person name="Grigoriev I.V."/>
        </authorList>
    </citation>
    <scope>NUCLEOTIDE SEQUENCE [LARGE SCALE GENOMIC DNA]</scope>
    <source>
        <strain evidence="11">RCC299 / NOUM17</strain>
    </source>
</reference>